<reference evidence="3" key="1">
    <citation type="submission" date="2022-03" db="EMBL/GenBank/DDBJ databases">
        <authorList>
            <person name="Tunstrom K."/>
        </authorList>
    </citation>
    <scope>NUCLEOTIDE SEQUENCE</scope>
</reference>
<protein>
    <recommendedName>
        <fullName evidence="2">FP protein C-terminal domain-containing protein</fullName>
    </recommendedName>
</protein>
<dbReference type="EMBL" id="CAKOGL010000006">
    <property type="protein sequence ID" value="CAH2087252.1"/>
    <property type="molecule type" value="Genomic_DNA"/>
</dbReference>
<evidence type="ECO:0000256" key="1">
    <source>
        <dbReference type="SAM" id="Coils"/>
    </source>
</evidence>
<dbReference type="InterPro" id="IPR057251">
    <property type="entry name" value="FP_C"/>
</dbReference>
<evidence type="ECO:0000259" key="2">
    <source>
        <dbReference type="Pfam" id="PF25298"/>
    </source>
</evidence>
<proteinExistence type="predicted"/>
<accession>A0AAU9TM19</accession>
<sequence length="283" mass="32410">MNQDADMSVCDVGDDGDVTPPFVFARSKAVTRDDFNVFKDEIRNMIRSLFSEQKQETKHFTTTLVEIKNLTSNVENAISLLSSQYQELNNKVLQLETKCKEGNEQIHLLEDRIETLQIAYRKPNFEIKNVPKKQSETKSDLVDMVLRLSSTIGCDLKREDVKDIYRVRGKKEQRNSSIVVETSSAMVKSDILRLSKAFNIKTKGKLCAKHLGFLTSEDTPIFICEQLTTKGARLYYLARDLAKSAQYKFCWTAYGKVYVRKTETSQVVCIKSEAQVHQLLIKE</sequence>
<evidence type="ECO:0000313" key="3">
    <source>
        <dbReference type="EMBL" id="CAH2087252.1"/>
    </source>
</evidence>
<comment type="caution">
    <text evidence="3">The sequence shown here is derived from an EMBL/GenBank/DDBJ whole genome shotgun (WGS) entry which is preliminary data.</text>
</comment>
<organism evidence="3 4">
    <name type="scientific">Euphydryas editha</name>
    <name type="common">Edith's checkerspot</name>
    <dbReference type="NCBI Taxonomy" id="104508"/>
    <lineage>
        <taxon>Eukaryota</taxon>
        <taxon>Metazoa</taxon>
        <taxon>Ecdysozoa</taxon>
        <taxon>Arthropoda</taxon>
        <taxon>Hexapoda</taxon>
        <taxon>Insecta</taxon>
        <taxon>Pterygota</taxon>
        <taxon>Neoptera</taxon>
        <taxon>Endopterygota</taxon>
        <taxon>Lepidoptera</taxon>
        <taxon>Glossata</taxon>
        <taxon>Ditrysia</taxon>
        <taxon>Papilionoidea</taxon>
        <taxon>Nymphalidae</taxon>
        <taxon>Nymphalinae</taxon>
        <taxon>Euphydryas</taxon>
    </lineage>
</organism>
<name>A0AAU9TM19_EUPED</name>
<feature type="coiled-coil region" evidence="1">
    <location>
        <begin position="71"/>
        <end position="119"/>
    </location>
</feature>
<dbReference type="AlphaFoldDB" id="A0AAU9TM19"/>
<keyword evidence="4" id="KW-1185">Reference proteome</keyword>
<dbReference type="Proteomes" id="UP001153954">
    <property type="component" value="Unassembled WGS sequence"/>
</dbReference>
<evidence type="ECO:0000313" key="4">
    <source>
        <dbReference type="Proteomes" id="UP001153954"/>
    </source>
</evidence>
<gene>
    <name evidence="3" type="ORF">EEDITHA_LOCUS3535</name>
</gene>
<dbReference type="Pfam" id="PF25298">
    <property type="entry name" value="Baculo_FP_2nd"/>
    <property type="match status" value="1"/>
</dbReference>
<keyword evidence="1" id="KW-0175">Coiled coil</keyword>
<feature type="domain" description="FP protein C-terminal" evidence="2">
    <location>
        <begin position="228"/>
        <end position="279"/>
    </location>
</feature>